<accession>B8BX60</accession>
<dbReference type="RefSeq" id="XP_002288215.1">
    <property type="nucleotide sequence ID" value="XM_002288179.1"/>
</dbReference>
<name>B8BX60_THAPS</name>
<dbReference type="KEGG" id="tps:THAPSDRAFT_3222"/>
<dbReference type="OMA" id="HIRESIW"/>
<dbReference type="PANTHER" id="PTHR10696:SF56">
    <property type="entry name" value="TAUD_TFDA-LIKE DOMAIN-CONTAINING PROTEIN"/>
    <property type="match status" value="1"/>
</dbReference>
<evidence type="ECO:0000259" key="3">
    <source>
        <dbReference type="Pfam" id="PF02668"/>
    </source>
</evidence>
<dbReference type="InterPro" id="IPR042098">
    <property type="entry name" value="TauD-like_sf"/>
</dbReference>
<dbReference type="SUPFAM" id="SSF51197">
    <property type="entry name" value="Clavaminate synthase-like"/>
    <property type="match status" value="1"/>
</dbReference>
<evidence type="ECO:0000313" key="5">
    <source>
        <dbReference type="Proteomes" id="UP000001449"/>
    </source>
</evidence>
<dbReference type="GO" id="GO:0017000">
    <property type="term" value="P:antibiotic biosynthetic process"/>
    <property type="evidence" value="ECO:0007669"/>
    <property type="project" value="UniProtKB-KW"/>
</dbReference>
<dbReference type="InParanoid" id="B8BX60"/>
<dbReference type="Gene3D" id="3.60.130.10">
    <property type="entry name" value="Clavaminate synthase-like"/>
    <property type="match status" value="1"/>
</dbReference>
<dbReference type="AlphaFoldDB" id="B8BX60"/>
<protein>
    <recommendedName>
        <fullName evidence="3">TauD/TfdA-like domain-containing protein</fullName>
    </recommendedName>
</protein>
<evidence type="ECO:0000256" key="2">
    <source>
        <dbReference type="ARBA" id="ARBA00023194"/>
    </source>
</evidence>
<keyword evidence="2" id="KW-0045">Antibiotic biosynthesis</keyword>
<evidence type="ECO:0000256" key="1">
    <source>
        <dbReference type="ARBA" id="ARBA00023002"/>
    </source>
</evidence>
<organism evidence="4 5">
    <name type="scientific">Thalassiosira pseudonana</name>
    <name type="common">Marine diatom</name>
    <name type="synonym">Cyclotella nana</name>
    <dbReference type="NCBI Taxonomy" id="35128"/>
    <lineage>
        <taxon>Eukaryota</taxon>
        <taxon>Sar</taxon>
        <taxon>Stramenopiles</taxon>
        <taxon>Ochrophyta</taxon>
        <taxon>Bacillariophyta</taxon>
        <taxon>Coscinodiscophyceae</taxon>
        <taxon>Thalassiosirophycidae</taxon>
        <taxon>Thalassiosirales</taxon>
        <taxon>Thalassiosiraceae</taxon>
        <taxon>Thalassiosira</taxon>
    </lineage>
</organism>
<reference evidence="4 5" key="1">
    <citation type="journal article" date="2004" name="Science">
        <title>The genome of the diatom Thalassiosira pseudonana: ecology, evolution, and metabolism.</title>
        <authorList>
            <person name="Armbrust E.V."/>
            <person name="Berges J.A."/>
            <person name="Bowler C."/>
            <person name="Green B.R."/>
            <person name="Martinez D."/>
            <person name="Putnam N.H."/>
            <person name="Zhou S."/>
            <person name="Allen A.E."/>
            <person name="Apt K.E."/>
            <person name="Bechner M."/>
            <person name="Brzezinski M.A."/>
            <person name="Chaal B.K."/>
            <person name="Chiovitti A."/>
            <person name="Davis A.K."/>
            <person name="Demarest M.S."/>
            <person name="Detter J.C."/>
            <person name="Glavina T."/>
            <person name="Goodstein D."/>
            <person name="Hadi M.Z."/>
            <person name="Hellsten U."/>
            <person name="Hildebrand M."/>
            <person name="Jenkins B.D."/>
            <person name="Jurka J."/>
            <person name="Kapitonov V.V."/>
            <person name="Kroger N."/>
            <person name="Lau W.W."/>
            <person name="Lane T.W."/>
            <person name="Larimer F.W."/>
            <person name="Lippmeier J.C."/>
            <person name="Lucas S."/>
            <person name="Medina M."/>
            <person name="Montsant A."/>
            <person name="Obornik M."/>
            <person name="Parker M.S."/>
            <person name="Palenik B."/>
            <person name="Pazour G.J."/>
            <person name="Richardson P.M."/>
            <person name="Rynearson T.A."/>
            <person name="Saito M.A."/>
            <person name="Schwartz D.C."/>
            <person name="Thamatrakoln K."/>
            <person name="Valentin K."/>
            <person name="Vardi A."/>
            <person name="Wilkerson F.P."/>
            <person name="Rokhsar D.S."/>
        </authorList>
    </citation>
    <scope>NUCLEOTIDE SEQUENCE [LARGE SCALE GENOMIC DNA]</scope>
    <source>
        <strain evidence="4 5">CCMP1335</strain>
    </source>
</reference>
<dbReference type="GO" id="GO:0016491">
    <property type="term" value="F:oxidoreductase activity"/>
    <property type="evidence" value="ECO:0007669"/>
    <property type="project" value="UniProtKB-KW"/>
</dbReference>
<dbReference type="EMBL" id="CM000640">
    <property type="protein sequence ID" value="EED93651.1"/>
    <property type="molecule type" value="Genomic_DNA"/>
</dbReference>
<dbReference type="Pfam" id="PF02668">
    <property type="entry name" value="TauD"/>
    <property type="match status" value="1"/>
</dbReference>
<keyword evidence="1" id="KW-0560">Oxidoreductase</keyword>
<proteinExistence type="predicted"/>
<dbReference type="GeneID" id="7441766"/>
<evidence type="ECO:0000313" key="4">
    <source>
        <dbReference type="EMBL" id="EED93651.1"/>
    </source>
</evidence>
<dbReference type="eggNOG" id="ENOG502QRUR">
    <property type="taxonomic scope" value="Eukaryota"/>
</dbReference>
<dbReference type="STRING" id="35128.B8BX60"/>
<dbReference type="InterPro" id="IPR003819">
    <property type="entry name" value="TauD/TfdA-like"/>
</dbReference>
<keyword evidence="5" id="KW-1185">Reference proteome</keyword>
<reference evidence="4 5" key="2">
    <citation type="journal article" date="2008" name="Nature">
        <title>The Phaeodactylum genome reveals the evolutionary history of diatom genomes.</title>
        <authorList>
            <person name="Bowler C."/>
            <person name="Allen A.E."/>
            <person name="Badger J.H."/>
            <person name="Grimwood J."/>
            <person name="Jabbari K."/>
            <person name="Kuo A."/>
            <person name="Maheswari U."/>
            <person name="Martens C."/>
            <person name="Maumus F."/>
            <person name="Otillar R.P."/>
            <person name="Rayko E."/>
            <person name="Salamov A."/>
            <person name="Vandepoele K."/>
            <person name="Beszteri B."/>
            <person name="Gruber A."/>
            <person name="Heijde M."/>
            <person name="Katinka M."/>
            <person name="Mock T."/>
            <person name="Valentin K."/>
            <person name="Verret F."/>
            <person name="Berges J.A."/>
            <person name="Brownlee C."/>
            <person name="Cadoret J.P."/>
            <person name="Chiovitti A."/>
            <person name="Choi C.J."/>
            <person name="Coesel S."/>
            <person name="De Martino A."/>
            <person name="Detter J.C."/>
            <person name="Durkin C."/>
            <person name="Falciatore A."/>
            <person name="Fournet J."/>
            <person name="Haruta M."/>
            <person name="Huysman M.J."/>
            <person name="Jenkins B.D."/>
            <person name="Jiroutova K."/>
            <person name="Jorgensen R.E."/>
            <person name="Joubert Y."/>
            <person name="Kaplan A."/>
            <person name="Kroger N."/>
            <person name="Kroth P.G."/>
            <person name="La Roche J."/>
            <person name="Lindquist E."/>
            <person name="Lommer M."/>
            <person name="Martin-Jezequel V."/>
            <person name="Lopez P.J."/>
            <person name="Lucas S."/>
            <person name="Mangogna M."/>
            <person name="McGinnis K."/>
            <person name="Medlin L.K."/>
            <person name="Montsant A."/>
            <person name="Oudot-Le Secq M.P."/>
            <person name="Napoli C."/>
            <person name="Obornik M."/>
            <person name="Parker M.S."/>
            <person name="Petit J.L."/>
            <person name="Porcel B.M."/>
            <person name="Poulsen N."/>
            <person name="Robison M."/>
            <person name="Rychlewski L."/>
            <person name="Rynearson T.A."/>
            <person name="Schmutz J."/>
            <person name="Shapiro H."/>
            <person name="Siaut M."/>
            <person name="Stanley M."/>
            <person name="Sussman M.R."/>
            <person name="Taylor A.R."/>
            <person name="Vardi A."/>
            <person name="von Dassow P."/>
            <person name="Vyverman W."/>
            <person name="Willis A."/>
            <person name="Wyrwicz L.S."/>
            <person name="Rokhsar D.S."/>
            <person name="Weissenbach J."/>
            <person name="Armbrust E.V."/>
            <person name="Green B.R."/>
            <person name="Van de Peer Y."/>
            <person name="Grigoriev I.V."/>
        </authorList>
    </citation>
    <scope>NUCLEOTIDE SEQUENCE [LARGE SCALE GENOMIC DNA]</scope>
    <source>
        <strain evidence="4 5">CCMP1335</strain>
    </source>
</reference>
<dbReference type="InterPro" id="IPR050411">
    <property type="entry name" value="AlphaKG_dependent_hydroxylases"/>
</dbReference>
<dbReference type="Proteomes" id="UP000001449">
    <property type="component" value="Chromosome 3"/>
</dbReference>
<feature type="domain" description="TauD/TfdA-like" evidence="3">
    <location>
        <begin position="39"/>
        <end position="333"/>
    </location>
</feature>
<dbReference type="HOGENOM" id="CLU_044153_0_0_1"/>
<dbReference type="PANTHER" id="PTHR10696">
    <property type="entry name" value="GAMMA-BUTYROBETAINE HYDROXYLASE-RELATED"/>
    <property type="match status" value="1"/>
</dbReference>
<dbReference type="PaxDb" id="35128-Thaps3222"/>
<sequence>MVDNKDTIGSLDIDNITVSFLDGNKADSLPLVISPRFDSSLDWLCKWLVKNHTWVDDQMLRYGAVLIRGFDINSAPDFESALTALQSNLSDKYRGTSPRSAFAGTKYMFSAADVPVNYPIAQHCEMSFLKSPPRQLYFGCLKESVSGGGETSLCDFRKVYQDLPPALQTKFDTLKIVYQRTHFRVGEKWTFDVGAMLPWTQLFATSDRNEVEQICHEEGAPQPRWIGDNEDTFFQQWEDEPTQLHPITNDRVWFNHAQVIKYRLLGYRMALDVRFGDGTPISVHEMNQVRKAIHNNLVFSSWQRGDILCIDNFRCSHGRQPTYDFGRKILVAWSNPFDKTSVSSLSVEAVSEKVVTDQMRELVKSCSDNVNMTSVPGAIDATPDTSPESTLSRGGAQELKELFISEILPAFPNHKRHVSGPIPTFH</sequence>
<gene>
    <name evidence="4" type="ORF">THAPSDRAFT_3222</name>
</gene>